<evidence type="ECO:0000256" key="7">
    <source>
        <dbReference type="SAM" id="Phobius"/>
    </source>
</evidence>
<comment type="caution">
    <text evidence="8">The sequence shown here is derived from an EMBL/GenBank/DDBJ whole genome shotgun (WGS) entry which is preliminary data.</text>
</comment>
<sequence length="286" mass="30586">MVIKCCPLYSYCKYNAFNKENYEKALQSSMSSVKVICKEAGLACPVLLDTSSGLIAEFLGTYFMVFAGCGVVVVDSKRDHVIGQTGIAIVWGLVVMVMIYSVGHISGAHFNPAVTIAFASSKRFPFKNVPAYIITQILGSILASGTLRLIFNGRNNNLGATVPTGSDLQSLVLEFIITFYLMFVISSVATDDRAIGEAAGLAIGSTILLNAMFAGPISGASMNPARTLGPAIVSNQYRGLWVYILGPIVGAIAGAWAHNIIRFTDKPLAEIVKNPSILQRNIVHSV</sequence>
<feature type="transmembrane region" description="Helical" evidence="7">
    <location>
        <begin position="86"/>
        <end position="108"/>
    </location>
</feature>
<dbReference type="InterPro" id="IPR000425">
    <property type="entry name" value="MIP"/>
</dbReference>
<keyword evidence="5 7" id="KW-0472">Membrane</keyword>
<dbReference type="InterPro" id="IPR034294">
    <property type="entry name" value="Aquaporin_transptr"/>
</dbReference>
<dbReference type="OrthoDB" id="3222at2759"/>
<dbReference type="GO" id="GO:0015267">
    <property type="term" value="F:channel activity"/>
    <property type="evidence" value="ECO:0007669"/>
    <property type="project" value="InterPro"/>
</dbReference>
<protein>
    <submittedName>
        <fullName evidence="8">Major intrinsic protein, Aquaporin-like protein</fullName>
    </submittedName>
</protein>
<dbReference type="PROSITE" id="PS00221">
    <property type="entry name" value="MIP"/>
    <property type="match status" value="1"/>
</dbReference>
<feature type="transmembrane region" description="Helical" evidence="7">
    <location>
        <begin position="171"/>
        <end position="189"/>
    </location>
</feature>
<dbReference type="SUPFAM" id="SSF81338">
    <property type="entry name" value="Aquaporin-like"/>
    <property type="match status" value="1"/>
</dbReference>
<comment type="subcellular location">
    <subcellularLocation>
        <location evidence="1">Membrane</location>
        <topology evidence="1">Multi-pass membrane protein</topology>
    </subcellularLocation>
</comment>
<dbReference type="NCBIfam" id="TIGR00861">
    <property type="entry name" value="MIP"/>
    <property type="match status" value="1"/>
</dbReference>
<comment type="similarity">
    <text evidence="6">Belongs to the MIP/aquaporin (TC 1.A.8) family.</text>
</comment>
<dbReference type="PANTHER" id="PTHR45724">
    <property type="entry name" value="AQUAPORIN NIP2-1"/>
    <property type="match status" value="1"/>
</dbReference>
<name>A0A2U1LSF1_ARTAN</name>
<evidence type="ECO:0000313" key="8">
    <source>
        <dbReference type="EMBL" id="PWA51928.1"/>
    </source>
</evidence>
<evidence type="ECO:0000313" key="9">
    <source>
        <dbReference type="Proteomes" id="UP000245207"/>
    </source>
</evidence>
<feature type="transmembrane region" description="Helical" evidence="7">
    <location>
        <begin position="129"/>
        <end position="151"/>
    </location>
</feature>
<evidence type="ECO:0000256" key="6">
    <source>
        <dbReference type="RuleBase" id="RU000477"/>
    </source>
</evidence>
<organism evidence="8 9">
    <name type="scientific">Artemisia annua</name>
    <name type="common">Sweet wormwood</name>
    <dbReference type="NCBI Taxonomy" id="35608"/>
    <lineage>
        <taxon>Eukaryota</taxon>
        <taxon>Viridiplantae</taxon>
        <taxon>Streptophyta</taxon>
        <taxon>Embryophyta</taxon>
        <taxon>Tracheophyta</taxon>
        <taxon>Spermatophyta</taxon>
        <taxon>Magnoliopsida</taxon>
        <taxon>eudicotyledons</taxon>
        <taxon>Gunneridae</taxon>
        <taxon>Pentapetalae</taxon>
        <taxon>asterids</taxon>
        <taxon>campanulids</taxon>
        <taxon>Asterales</taxon>
        <taxon>Asteraceae</taxon>
        <taxon>Asteroideae</taxon>
        <taxon>Anthemideae</taxon>
        <taxon>Artemisiinae</taxon>
        <taxon>Artemisia</taxon>
    </lineage>
</organism>
<dbReference type="CDD" id="cd00333">
    <property type="entry name" value="MIP"/>
    <property type="match status" value="1"/>
</dbReference>
<dbReference type="GO" id="GO:0016020">
    <property type="term" value="C:membrane"/>
    <property type="evidence" value="ECO:0007669"/>
    <property type="project" value="UniProtKB-SubCell"/>
</dbReference>
<dbReference type="InterPro" id="IPR023271">
    <property type="entry name" value="Aquaporin-like"/>
</dbReference>
<reference evidence="8 9" key="1">
    <citation type="journal article" date="2018" name="Mol. Plant">
        <title>The genome of Artemisia annua provides insight into the evolution of Asteraceae family and artemisinin biosynthesis.</title>
        <authorList>
            <person name="Shen Q."/>
            <person name="Zhang L."/>
            <person name="Liao Z."/>
            <person name="Wang S."/>
            <person name="Yan T."/>
            <person name="Shi P."/>
            <person name="Liu M."/>
            <person name="Fu X."/>
            <person name="Pan Q."/>
            <person name="Wang Y."/>
            <person name="Lv Z."/>
            <person name="Lu X."/>
            <person name="Zhang F."/>
            <person name="Jiang W."/>
            <person name="Ma Y."/>
            <person name="Chen M."/>
            <person name="Hao X."/>
            <person name="Li L."/>
            <person name="Tang Y."/>
            <person name="Lv G."/>
            <person name="Zhou Y."/>
            <person name="Sun X."/>
            <person name="Brodelius P.E."/>
            <person name="Rose J.K.C."/>
            <person name="Tang K."/>
        </authorList>
    </citation>
    <scope>NUCLEOTIDE SEQUENCE [LARGE SCALE GENOMIC DNA]</scope>
    <source>
        <strain evidence="9">cv. Huhao1</strain>
        <tissue evidence="8">Leaf</tissue>
    </source>
</reference>
<feature type="transmembrane region" description="Helical" evidence="7">
    <location>
        <begin position="201"/>
        <end position="220"/>
    </location>
</feature>
<evidence type="ECO:0000256" key="3">
    <source>
        <dbReference type="ARBA" id="ARBA00022692"/>
    </source>
</evidence>
<dbReference type="InterPro" id="IPR022357">
    <property type="entry name" value="MIP_CS"/>
</dbReference>
<evidence type="ECO:0000256" key="5">
    <source>
        <dbReference type="ARBA" id="ARBA00023136"/>
    </source>
</evidence>
<dbReference type="PRINTS" id="PR00783">
    <property type="entry name" value="MINTRINSICP"/>
</dbReference>
<keyword evidence="9" id="KW-1185">Reference proteome</keyword>
<dbReference type="Pfam" id="PF00230">
    <property type="entry name" value="MIP"/>
    <property type="match status" value="1"/>
</dbReference>
<proteinExistence type="inferred from homology"/>
<feature type="transmembrane region" description="Helical" evidence="7">
    <location>
        <begin position="240"/>
        <end position="261"/>
    </location>
</feature>
<dbReference type="Proteomes" id="UP000245207">
    <property type="component" value="Unassembled WGS sequence"/>
</dbReference>
<evidence type="ECO:0000256" key="4">
    <source>
        <dbReference type="ARBA" id="ARBA00022989"/>
    </source>
</evidence>
<keyword evidence="4 7" id="KW-1133">Transmembrane helix</keyword>
<keyword evidence="3 6" id="KW-0812">Transmembrane</keyword>
<gene>
    <name evidence="8" type="ORF">CTI12_AA460430</name>
</gene>
<dbReference type="STRING" id="35608.A0A2U1LSF1"/>
<accession>A0A2U1LSF1</accession>
<dbReference type="Gene3D" id="1.20.1080.10">
    <property type="entry name" value="Glycerol uptake facilitator protein"/>
    <property type="match status" value="1"/>
</dbReference>
<dbReference type="EMBL" id="PKPP01007980">
    <property type="protein sequence ID" value="PWA51928.1"/>
    <property type="molecule type" value="Genomic_DNA"/>
</dbReference>
<evidence type="ECO:0000256" key="2">
    <source>
        <dbReference type="ARBA" id="ARBA00022448"/>
    </source>
</evidence>
<feature type="transmembrane region" description="Helical" evidence="7">
    <location>
        <begin position="54"/>
        <end position="74"/>
    </location>
</feature>
<keyword evidence="2 6" id="KW-0813">Transport</keyword>
<evidence type="ECO:0000256" key="1">
    <source>
        <dbReference type="ARBA" id="ARBA00004141"/>
    </source>
</evidence>
<dbReference type="PANTHER" id="PTHR45724:SF44">
    <property type="entry name" value="MAJOR INTRINSIC PROTEIN"/>
    <property type="match status" value="1"/>
</dbReference>
<dbReference type="AlphaFoldDB" id="A0A2U1LSF1"/>